<gene>
    <name evidence="2" type="ORF">CYNAS_LOCUS19760</name>
</gene>
<accession>A0AA36MFU3</accession>
<keyword evidence="3" id="KW-1185">Reference proteome</keyword>
<dbReference type="Proteomes" id="UP001176961">
    <property type="component" value="Unassembled WGS sequence"/>
</dbReference>
<dbReference type="AlphaFoldDB" id="A0AA36MFU3"/>
<evidence type="ECO:0000313" key="2">
    <source>
        <dbReference type="EMBL" id="CAJ0607777.1"/>
    </source>
</evidence>
<evidence type="ECO:0000313" key="3">
    <source>
        <dbReference type="Proteomes" id="UP001176961"/>
    </source>
</evidence>
<evidence type="ECO:0000256" key="1">
    <source>
        <dbReference type="SAM" id="MobiDB-lite"/>
    </source>
</evidence>
<dbReference type="EMBL" id="CATQJL010000316">
    <property type="protein sequence ID" value="CAJ0607777.1"/>
    <property type="molecule type" value="Genomic_DNA"/>
</dbReference>
<reference evidence="2" key="1">
    <citation type="submission" date="2023-07" db="EMBL/GenBank/DDBJ databases">
        <authorList>
            <consortium name="CYATHOMIX"/>
        </authorList>
    </citation>
    <scope>NUCLEOTIDE SEQUENCE</scope>
    <source>
        <strain evidence="2">N/A</strain>
    </source>
</reference>
<sequence length="169" mass="19495">MLVSDRLLDVLFHNKTIEVRFARDARCNTIRCYNQSEHDSESSHRNLVLSVRPTYKTKPKRRMKLLPEGIKPDWTMEKEKEMASKKLDDEESLVPTELPEEKPKTSTSKIVDVVKSTAHVLLEKKKETCCLLPQNCCLLSDKCPVSKLPVVRQIKEKLVHHKEETAETA</sequence>
<name>A0AA36MFU3_CYLNA</name>
<feature type="region of interest" description="Disordered" evidence="1">
    <location>
        <begin position="68"/>
        <end position="104"/>
    </location>
</feature>
<comment type="caution">
    <text evidence="2">The sequence shown here is derived from an EMBL/GenBank/DDBJ whole genome shotgun (WGS) entry which is preliminary data.</text>
</comment>
<feature type="compositionally biased region" description="Basic and acidic residues" evidence="1">
    <location>
        <begin position="70"/>
        <end position="88"/>
    </location>
</feature>
<organism evidence="2 3">
    <name type="scientific">Cylicocyclus nassatus</name>
    <name type="common">Nematode worm</name>
    <dbReference type="NCBI Taxonomy" id="53992"/>
    <lineage>
        <taxon>Eukaryota</taxon>
        <taxon>Metazoa</taxon>
        <taxon>Ecdysozoa</taxon>
        <taxon>Nematoda</taxon>
        <taxon>Chromadorea</taxon>
        <taxon>Rhabditida</taxon>
        <taxon>Rhabditina</taxon>
        <taxon>Rhabditomorpha</taxon>
        <taxon>Strongyloidea</taxon>
        <taxon>Strongylidae</taxon>
        <taxon>Cylicocyclus</taxon>
    </lineage>
</organism>
<protein>
    <submittedName>
        <fullName evidence="2">Uncharacterized protein</fullName>
    </submittedName>
</protein>
<proteinExistence type="predicted"/>